<accession>A0A5C6GB43</accession>
<dbReference type="PANTHER" id="PTHR47966">
    <property type="entry name" value="BETA-SITE APP-CLEAVING ENZYME, ISOFORM A-RELATED"/>
    <property type="match status" value="1"/>
</dbReference>
<dbReference type="Proteomes" id="UP000317257">
    <property type="component" value="Unassembled WGS sequence"/>
</dbReference>
<gene>
    <name evidence="6" type="ORF">ED733_005283</name>
</gene>
<dbReference type="EMBL" id="SBHS01000012">
    <property type="protein sequence ID" value="TWU74287.1"/>
    <property type="molecule type" value="Genomic_DNA"/>
</dbReference>
<dbReference type="InterPro" id="IPR033121">
    <property type="entry name" value="PEPTIDASE_A1"/>
</dbReference>
<feature type="compositionally biased region" description="Polar residues" evidence="4">
    <location>
        <begin position="324"/>
        <end position="338"/>
    </location>
</feature>
<keyword evidence="2 3" id="KW-0064">Aspartyl protease</keyword>
<evidence type="ECO:0000256" key="4">
    <source>
        <dbReference type="SAM" id="MobiDB-lite"/>
    </source>
</evidence>
<dbReference type="GO" id="GO:0006508">
    <property type="term" value="P:proteolysis"/>
    <property type="evidence" value="ECO:0007669"/>
    <property type="project" value="UniProtKB-KW"/>
</dbReference>
<feature type="domain" description="Peptidase A1" evidence="5">
    <location>
        <begin position="435"/>
        <end position="783"/>
    </location>
</feature>
<feature type="compositionally biased region" description="Low complexity" evidence="4">
    <location>
        <begin position="240"/>
        <end position="266"/>
    </location>
</feature>
<dbReference type="InterPro" id="IPR021109">
    <property type="entry name" value="Peptidase_aspartic_dom_sf"/>
</dbReference>
<name>A0A5C6GB43_METRR</name>
<dbReference type="AlphaFoldDB" id="A0A5C6GB43"/>
<evidence type="ECO:0000256" key="3">
    <source>
        <dbReference type="RuleBase" id="RU000454"/>
    </source>
</evidence>
<evidence type="ECO:0000313" key="6">
    <source>
        <dbReference type="EMBL" id="TWU74287.1"/>
    </source>
</evidence>
<protein>
    <recommendedName>
        <fullName evidence="5">Peptidase A1 domain-containing protein</fullName>
    </recommendedName>
</protein>
<dbReference type="Gene3D" id="2.40.70.10">
    <property type="entry name" value="Acid Proteases"/>
    <property type="match status" value="2"/>
</dbReference>
<evidence type="ECO:0000313" key="7">
    <source>
        <dbReference type="Proteomes" id="UP000317257"/>
    </source>
</evidence>
<reference evidence="7" key="1">
    <citation type="submission" date="2018-12" db="EMBL/GenBank/DDBJ databases">
        <title>The complete genome of Metarhizium rileyi, a key fungal pathogen of Lepidoptera.</title>
        <authorList>
            <person name="Binneck E."/>
            <person name="Lastra C.C.L."/>
            <person name="Sosa-Gomez D.R."/>
        </authorList>
    </citation>
    <scope>NUCLEOTIDE SEQUENCE [LARGE SCALE GENOMIC DNA]</scope>
    <source>
        <strain evidence="7">Cep018-CH2</strain>
    </source>
</reference>
<dbReference type="SUPFAM" id="SSF50630">
    <property type="entry name" value="Acid proteases"/>
    <property type="match status" value="1"/>
</dbReference>
<organism evidence="6 7">
    <name type="scientific">Metarhizium rileyi (strain RCEF 4871)</name>
    <name type="common">Nomuraea rileyi</name>
    <dbReference type="NCBI Taxonomy" id="1649241"/>
    <lineage>
        <taxon>Eukaryota</taxon>
        <taxon>Fungi</taxon>
        <taxon>Dikarya</taxon>
        <taxon>Ascomycota</taxon>
        <taxon>Pezizomycotina</taxon>
        <taxon>Sordariomycetes</taxon>
        <taxon>Hypocreomycetidae</taxon>
        <taxon>Hypocreales</taxon>
        <taxon>Clavicipitaceae</taxon>
        <taxon>Metarhizium</taxon>
    </lineage>
</organism>
<dbReference type="PRINTS" id="PR00792">
    <property type="entry name" value="PEPSIN"/>
</dbReference>
<comment type="caution">
    <text evidence="6">The sequence shown here is derived from an EMBL/GenBank/DDBJ whole genome shotgun (WGS) entry which is preliminary data.</text>
</comment>
<dbReference type="GO" id="GO:0004190">
    <property type="term" value="F:aspartic-type endopeptidase activity"/>
    <property type="evidence" value="ECO:0007669"/>
    <property type="project" value="UniProtKB-KW"/>
</dbReference>
<dbReference type="PANTHER" id="PTHR47966:SF65">
    <property type="entry name" value="ASPARTIC-TYPE ENDOPEPTIDASE"/>
    <property type="match status" value="1"/>
</dbReference>
<feature type="compositionally biased region" description="Polar residues" evidence="4">
    <location>
        <begin position="272"/>
        <end position="291"/>
    </location>
</feature>
<feature type="region of interest" description="Disordered" evidence="4">
    <location>
        <begin position="21"/>
        <end position="343"/>
    </location>
</feature>
<feature type="compositionally biased region" description="Basic and acidic residues" evidence="4">
    <location>
        <begin position="101"/>
        <end position="110"/>
    </location>
</feature>
<feature type="compositionally biased region" description="Polar residues" evidence="4">
    <location>
        <begin position="209"/>
        <end position="226"/>
    </location>
</feature>
<dbReference type="Pfam" id="PF00026">
    <property type="entry name" value="Asp"/>
    <property type="match status" value="1"/>
</dbReference>
<evidence type="ECO:0000256" key="1">
    <source>
        <dbReference type="ARBA" id="ARBA00007447"/>
    </source>
</evidence>
<keyword evidence="3" id="KW-0378">Hydrolase</keyword>
<dbReference type="PROSITE" id="PS00141">
    <property type="entry name" value="ASP_PROTEASE"/>
    <property type="match status" value="1"/>
</dbReference>
<feature type="compositionally biased region" description="Low complexity" evidence="4">
    <location>
        <begin position="47"/>
        <end position="68"/>
    </location>
</feature>
<feature type="compositionally biased region" description="Polar residues" evidence="4">
    <location>
        <begin position="144"/>
        <end position="159"/>
    </location>
</feature>
<evidence type="ECO:0000256" key="2">
    <source>
        <dbReference type="ARBA" id="ARBA00022750"/>
    </source>
</evidence>
<sequence>MRYTSITPLLFANYAASMALRAGPGPVSGSEPIQSRELAPRQFDDMFSGPPSFGPSGPGQPFGQPAGSLPGPGRLVPGQPSQGQPFGNLPNLGQITPGEPARNEAPERQPEQPQRQPLDGQPFVTRPSARPSSPGQLVRPKPPSDQSYRKQPSQGQTPDGQLPEKQPNLVEPAQPQAPKERLDEKQPSRTRPNLGESSDRQPSKPPSLEQASNKLPNGGQPNQGQPSRILPSPVPLADEQQPNKQPNQGKPNLGQPSPGQPSQLLPSPVPPANQQQPNKLPNVGQPVQGQPNLGEPYQILPSPGQPFDEQQTKKQPNLGKPNLGQPNLGQPNLGQSEPNAPLILRPEPAASLNATATFTPTPTPTPTPELVLVLKPSITQISTQEPPPQARPKSMTRTALLVNPAAARRPQAEPKAVVVDVLHSQSDEAGIPFQPLVSLGFGTPPQTITGILDTGSSDLIIPQAASDVCRLPNQQCRGSRVVLGDYDASKDKDARRVAASGFAARFQFGETYNGSYINTTVSVGDARIKAVRVGLASNGGVPRSSAQFPVFGVGPADAEQMIDQEEYANLPQIMKDSGLIDTSLFSVWLNPRPLANGSVVFGGADSTKFTGELQPVPIERDSSGRISRYVVNMSSISLSMLDSQDSQPQSVDLGLGQSKGLTSVSSSTPSLLVPKGSMENLAQALGTTFSDADGLGPVDCALAATDDNSLLFGFNQDQTVLSVPLSRTLVPKEMSGDASKSGRCALAIASAGTDDDAVNVMGYPFMSAVYTVFDKEGERLMFAPAAE</sequence>
<feature type="compositionally biased region" description="Basic and acidic residues" evidence="4">
    <location>
        <begin position="178"/>
        <end position="187"/>
    </location>
</feature>
<evidence type="ECO:0000259" key="5">
    <source>
        <dbReference type="PROSITE" id="PS51767"/>
    </source>
</evidence>
<keyword evidence="3" id="KW-0645">Protease</keyword>
<dbReference type="InterPro" id="IPR001969">
    <property type="entry name" value="Aspartic_peptidase_AS"/>
</dbReference>
<dbReference type="PROSITE" id="PS51767">
    <property type="entry name" value="PEPTIDASE_A1"/>
    <property type="match status" value="1"/>
</dbReference>
<proteinExistence type="inferred from homology"/>
<dbReference type="InterPro" id="IPR001461">
    <property type="entry name" value="Aspartic_peptidase_A1"/>
</dbReference>
<comment type="similarity">
    <text evidence="1 3">Belongs to the peptidase A1 family.</text>
</comment>